<dbReference type="PRINTS" id="PR00996">
    <property type="entry name" value="CHERMTFRASE"/>
</dbReference>
<reference evidence="2" key="1">
    <citation type="submission" date="2022-08" db="EMBL/GenBank/DDBJ databases">
        <title>Draft genome sequencing of Roseisolibacter agri AW1220.</title>
        <authorList>
            <person name="Tobiishi Y."/>
            <person name="Tonouchi A."/>
        </authorList>
    </citation>
    <scope>NUCLEOTIDE SEQUENCE</scope>
    <source>
        <strain evidence="2">AW1220</strain>
    </source>
</reference>
<protein>
    <submittedName>
        <fullName evidence="2">Chemotaxis protein R</fullName>
    </submittedName>
</protein>
<dbReference type="AlphaFoldDB" id="A0AA37Q591"/>
<dbReference type="PANTHER" id="PTHR24422">
    <property type="entry name" value="CHEMOTAXIS PROTEIN METHYLTRANSFERASE"/>
    <property type="match status" value="1"/>
</dbReference>
<dbReference type="Proteomes" id="UP001161325">
    <property type="component" value="Unassembled WGS sequence"/>
</dbReference>
<evidence type="ECO:0000313" key="2">
    <source>
        <dbReference type="EMBL" id="GLC24017.1"/>
    </source>
</evidence>
<gene>
    <name evidence="2" type="ORF">rosag_05300</name>
</gene>
<accession>A0AA37Q591</accession>
<dbReference type="InterPro" id="IPR022642">
    <property type="entry name" value="CheR_C"/>
</dbReference>
<dbReference type="InterPro" id="IPR022641">
    <property type="entry name" value="CheR_N"/>
</dbReference>
<dbReference type="Gene3D" id="3.40.50.150">
    <property type="entry name" value="Vaccinia Virus protein VP39"/>
    <property type="match status" value="1"/>
</dbReference>
<keyword evidence="3" id="KW-1185">Reference proteome</keyword>
<organism evidence="2 3">
    <name type="scientific">Roseisolibacter agri</name>
    <dbReference type="NCBI Taxonomy" id="2014610"/>
    <lineage>
        <taxon>Bacteria</taxon>
        <taxon>Pseudomonadati</taxon>
        <taxon>Gemmatimonadota</taxon>
        <taxon>Gemmatimonadia</taxon>
        <taxon>Gemmatimonadales</taxon>
        <taxon>Gemmatimonadaceae</taxon>
        <taxon>Roseisolibacter</taxon>
    </lineage>
</organism>
<dbReference type="SUPFAM" id="SSF47757">
    <property type="entry name" value="Chemotaxis receptor methyltransferase CheR, N-terminal domain"/>
    <property type="match status" value="1"/>
</dbReference>
<name>A0AA37Q591_9BACT</name>
<dbReference type="EMBL" id="BRXS01000001">
    <property type="protein sequence ID" value="GLC24017.1"/>
    <property type="molecule type" value="Genomic_DNA"/>
</dbReference>
<evidence type="ECO:0000259" key="1">
    <source>
        <dbReference type="PROSITE" id="PS50123"/>
    </source>
</evidence>
<dbReference type="SUPFAM" id="SSF53335">
    <property type="entry name" value="S-adenosyl-L-methionine-dependent methyltransferases"/>
    <property type="match status" value="1"/>
</dbReference>
<dbReference type="InterPro" id="IPR000780">
    <property type="entry name" value="CheR_MeTrfase"/>
</dbReference>
<dbReference type="RefSeq" id="WP_284348463.1">
    <property type="nucleotide sequence ID" value="NZ_BRXS01000001.1"/>
</dbReference>
<dbReference type="Pfam" id="PF01739">
    <property type="entry name" value="CheR"/>
    <property type="match status" value="1"/>
</dbReference>
<dbReference type="InterPro" id="IPR029063">
    <property type="entry name" value="SAM-dependent_MTases_sf"/>
</dbReference>
<dbReference type="InterPro" id="IPR050903">
    <property type="entry name" value="Bact_Chemotaxis_MeTrfase"/>
</dbReference>
<dbReference type="GO" id="GO:0008757">
    <property type="term" value="F:S-adenosylmethionine-dependent methyltransferase activity"/>
    <property type="evidence" value="ECO:0007669"/>
    <property type="project" value="InterPro"/>
</dbReference>
<dbReference type="SMART" id="SM00138">
    <property type="entry name" value="MeTrc"/>
    <property type="match status" value="1"/>
</dbReference>
<evidence type="ECO:0000313" key="3">
    <source>
        <dbReference type="Proteomes" id="UP001161325"/>
    </source>
</evidence>
<dbReference type="PROSITE" id="PS50123">
    <property type="entry name" value="CHER"/>
    <property type="match status" value="1"/>
</dbReference>
<proteinExistence type="predicted"/>
<dbReference type="Pfam" id="PF03705">
    <property type="entry name" value="CheR_N"/>
    <property type="match status" value="1"/>
</dbReference>
<feature type="domain" description="CheR-type methyltransferase" evidence="1">
    <location>
        <begin position="7"/>
        <end position="281"/>
    </location>
</feature>
<comment type="caution">
    <text evidence="2">The sequence shown here is derived from an EMBL/GenBank/DDBJ whole genome shotgun (WGS) entry which is preliminary data.</text>
</comment>
<sequence>MTLPSAPTTYDPALERLEIELLLEAVYRHYGFDFRGYAYASLRRRAWKRIQAERLETVSDLQAAVLHDPEVLDRLLDDLSVNVTAMFRDPNFFLAFREKVVPLLRTYPFFRIWHAGCSTGEEVYSMAILLEEEGLYDRARIYATDMNERVLRQARAGIFPLERMQEYTDNYIRAGGRRSFSEYYTAGYDGALFDPALLRNVVFAQHNLVTDRSFSEFNAILCRNVLIYFDKSLQTRVHRLFYDSLAKFGVLALGGKETLRFSAFEECFEQLAPAEKVYRKVR</sequence>
<dbReference type="PANTHER" id="PTHR24422:SF8">
    <property type="entry name" value="CHEMOTAXIS PROTEIN"/>
    <property type="match status" value="1"/>
</dbReference>